<proteinExistence type="predicted"/>
<reference evidence="2" key="2">
    <citation type="submission" date="2020-09" db="EMBL/GenBank/DDBJ databases">
        <authorList>
            <person name="Sun Q."/>
            <person name="Kim S."/>
        </authorList>
    </citation>
    <scope>NUCLEOTIDE SEQUENCE</scope>
    <source>
        <strain evidence="2">KCTC 22164</strain>
    </source>
</reference>
<organism evidence="2 3">
    <name type="scientific">Alteromonas halophila</name>
    <dbReference type="NCBI Taxonomy" id="516698"/>
    <lineage>
        <taxon>Bacteria</taxon>
        <taxon>Pseudomonadati</taxon>
        <taxon>Pseudomonadota</taxon>
        <taxon>Gammaproteobacteria</taxon>
        <taxon>Alteromonadales</taxon>
        <taxon>Alteromonadaceae</taxon>
        <taxon>Alteromonas/Salinimonas group</taxon>
        <taxon>Alteromonas</taxon>
    </lineage>
</organism>
<evidence type="ECO:0000259" key="1">
    <source>
        <dbReference type="Pfam" id="PF20029"/>
    </source>
</evidence>
<feature type="domain" description="DUF6436" evidence="1">
    <location>
        <begin position="58"/>
        <end position="174"/>
    </location>
</feature>
<evidence type="ECO:0000313" key="2">
    <source>
        <dbReference type="EMBL" id="GGW84400.1"/>
    </source>
</evidence>
<comment type="caution">
    <text evidence="2">The sequence shown here is derived from an EMBL/GenBank/DDBJ whole genome shotgun (WGS) entry which is preliminary data.</text>
</comment>
<dbReference type="AlphaFoldDB" id="A0A918JJH9"/>
<dbReference type="Proteomes" id="UP000631300">
    <property type="component" value="Unassembled WGS sequence"/>
</dbReference>
<name>A0A918JJH9_9ALTE</name>
<accession>A0A918JJH9</accession>
<evidence type="ECO:0000313" key="3">
    <source>
        <dbReference type="Proteomes" id="UP000631300"/>
    </source>
</evidence>
<gene>
    <name evidence="2" type="ORF">GCM10007391_17660</name>
</gene>
<dbReference type="InterPro" id="IPR045494">
    <property type="entry name" value="DUF6436"/>
</dbReference>
<sequence length="174" mass="18512">MPGWLKWALLSLWALSLLAGMLLYSQRQLTDFDPSLALSQAAASPTFDAAFVELLKDNGVKPGSIVHLQSDAGCYCNQLTAPHKRQLSARLGENYQLKQISLDASPALQNLITAFPAVAIVDKQGVLRYLGPYATGYGCFTGATLVDFIARAATATTSPGAIINAQATGCFCQT</sequence>
<dbReference type="RefSeq" id="WP_189405482.1">
    <property type="nucleotide sequence ID" value="NZ_BMXP01000003.1"/>
</dbReference>
<reference evidence="2" key="1">
    <citation type="journal article" date="2014" name="Int. J. Syst. Evol. Microbiol.">
        <title>Complete genome sequence of Corynebacterium casei LMG S-19264T (=DSM 44701T), isolated from a smear-ripened cheese.</title>
        <authorList>
            <consortium name="US DOE Joint Genome Institute (JGI-PGF)"/>
            <person name="Walter F."/>
            <person name="Albersmeier A."/>
            <person name="Kalinowski J."/>
            <person name="Ruckert C."/>
        </authorList>
    </citation>
    <scope>NUCLEOTIDE SEQUENCE</scope>
    <source>
        <strain evidence="2">KCTC 22164</strain>
    </source>
</reference>
<dbReference type="Pfam" id="PF20029">
    <property type="entry name" value="DUF6436"/>
    <property type="match status" value="1"/>
</dbReference>
<dbReference type="EMBL" id="BMXP01000003">
    <property type="protein sequence ID" value="GGW84400.1"/>
    <property type="molecule type" value="Genomic_DNA"/>
</dbReference>
<keyword evidence="3" id="KW-1185">Reference proteome</keyword>
<protein>
    <recommendedName>
        <fullName evidence="1">DUF6436 domain-containing protein</fullName>
    </recommendedName>
</protein>